<accession>A0A1A2ZTR4</accession>
<evidence type="ECO:0000313" key="3">
    <source>
        <dbReference type="EMBL" id="OBI53695.1"/>
    </source>
</evidence>
<dbReference type="RefSeq" id="WP_065012568.1">
    <property type="nucleotide sequence ID" value="NZ_LZKJ01000006.1"/>
</dbReference>
<dbReference type="Proteomes" id="UP000093592">
    <property type="component" value="Unassembled WGS sequence"/>
</dbReference>
<dbReference type="Pfam" id="PF18879">
    <property type="entry name" value="EspA_EspE"/>
    <property type="match status" value="1"/>
</dbReference>
<feature type="region of interest" description="Disordered" evidence="1">
    <location>
        <begin position="1"/>
        <end position="51"/>
    </location>
</feature>
<name>A0A1A2ZTR4_9MYCO</name>
<evidence type="ECO:0000313" key="4">
    <source>
        <dbReference type="Proteomes" id="UP000093592"/>
    </source>
</evidence>
<evidence type="ECO:0000259" key="2">
    <source>
        <dbReference type="Pfam" id="PF18879"/>
    </source>
</evidence>
<dbReference type="AlphaFoldDB" id="A0A1A2ZTR4"/>
<sequence length="166" mass="17805">MVTWSHARSTLGDGTPQDGAAFDRSDHLRQAQSRVESAAPGARWTGTTADSYAEANSKQGWTLRRMAELDQRLGTEIDRSAAAVAAGRRNLDEVKQWVHDAASAVPPGVDREQTLIPIVRKGIGDVADVVQQTNGDLSAIGARIRTIGNEYRGLGDEPDVSTAVQL</sequence>
<gene>
    <name evidence="3" type="ORF">A5707_11190</name>
</gene>
<proteinExistence type="predicted"/>
<comment type="caution">
    <text evidence="3">The sequence shown here is derived from an EMBL/GenBank/DDBJ whole genome shotgun (WGS) entry which is preliminary data.</text>
</comment>
<feature type="domain" description="ESX-1 secretion-associated protein EspA/EspE-like" evidence="2">
    <location>
        <begin position="11"/>
        <end position="92"/>
    </location>
</feature>
<evidence type="ECO:0000256" key="1">
    <source>
        <dbReference type="SAM" id="MobiDB-lite"/>
    </source>
</evidence>
<protein>
    <recommendedName>
        <fullName evidence="2">ESX-1 secretion-associated protein EspA/EspE-like domain-containing protein</fullName>
    </recommendedName>
</protein>
<dbReference type="EMBL" id="LZKJ01000006">
    <property type="protein sequence ID" value="OBI53695.1"/>
    <property type="molecule type" value="Genomic_DNA"/>
</dbReference>
<dbReference type="InterPro" id="IPR043796">
    <property type="entry name" value="ESX-1_EspA/EspE-like"/>
</dbReference>
<reference evidence="4" key="1">
    <citation type="submission" date="2016-06" db="EMBL/GenBank/DDBJ databases">
        <authorList>
            <person name="Sutton G."/>
            <person name="Brinkac L."/>
            <person name="Sanka R."/>
            <person name="Adams M."/>
            <person name="Lau E."/>
            <person name="Sam S."/>
            <person name="Sreng N."/>
            <person name="Him V."/>
            <person name="Kerleguer A."/>
            <person name="Cheng S."/>
        </authorList>
    </citation>
    <scope>NUCLEOTIDE SEQUENCE [LARGE SCALE GENOMIC DNA]</scope>
    <source>
        <strain evidence="4">E861</strain>
    </source>
</reference>
<organism evidence="3 4">
    <name type="scientific">Mycobacterium kyorinense</name>
    <dbReference type="NCBI Taxonomy" id="487514"/>
    <lineage>
        <taxon>Bacteria</taxon>
        <taxon>Bacillati</taxon>
        <taxon>Actinomycetota</taxon>
        <taxon>Actinomycetes</taxon>
        <taxon>Mycobacteriales</taxon>
        <taxon>Mycobacteriaceae</taxon>
        <taxon>Mycobacterium</taxon>
    </lineage>
</organism>